<dbReference type="Gene3D" id="1.10.10.10">
    <property type="entry name" value="Winged helix-like DNA-binding domain superfamily/Winged helix DNA-binding domain"/>
    <property type="match status" value="1"/>
</dbReference>
<dbReference type="PANTHER" id="PTHR34849">
    <property type="entry name" value="SSL5025 PROTEIN"/>
    <property type="match status" value="1"/>
</dbReference>
<dbReference type="PANTHER" id="PTHR34849:SF3">
    <property type="entry name" value="SSR2962 PROTEIN"/>
    <property type="match status" value="1"/>
</dbReference>
<dbReference type="Pfam" id="PF04255">
    <property type="entry name" value="DUF433"/>
    <property type="match status" value="1"/>
</dbReference>
<dbReference type="InterPro" id="IPR007367">
    <property type="entry name" value="DUF433"/>
</dbReference>
<dbReference type="RefSeq" id="WP_200242856.1">
    <property type="nucleotide sequence ID" value="NZ_NRRY01000012.1"/>
</dbReference>
<evidence type="ECO:0008006" key="3">
    <source>
        <dbReference type="Google" id="ProtNLM"/>
    </source>
</evidence>
<proteinExistence type="predicted"/>
<keyword evidence="2" id="KW-1185">Reference proteome</keyword>
<dbReference type="InterPro" id="IPR036388">
    <property type="entry name" value="WH-like_DNA-bd_sf"/>
</dbReference>
<sequence>MSDPHRVTVAQDICHEKPCVRHMRWLVEVILDMIASGMPIDEILADHPELERTDIIACLEYARNIVSGEQVRQVA</sequence>
<dbReference type="SUPFAM" id="SSF46689">
    <property type="entry name" value="Homeodomain-like"/>
    <property type="match status" value="1"/>
</dbReference>
<dbReference type="AlphaFoldDB" id="A0A9X0W7Y0"/>
<accession>A0A9X0W7Y0</accession>
<protein>
    <recommendedName>
        <fullName evidence="3">DUF433 domain-containing protein</fullName>
    </recommendedName>
</protein>
<gene>
    <name evidence="1" type="ORF">CKO42_09220</name>
</gene>
<evidence type="ECO:0000313" key="2">
    <source>
        <dbReference type="Proteomes" id="UP001138768"/>
    </source>
</evidence>
<dbReference type="InterPro" id="IPR009057">
    <property type="entry name" value="Homeodomain-like_sf"/>
</dbReference>
<reference evidence="1 2" key="1">
    <citation type="journal article" date="2020" name="Microorganisms">
        <title>Osmotic Adaptation and Compatible Solute Biosynthesis of Phototrophic Bacteria as Revealed from Genome Analyses.</title>
        <authorList>
            <person name="Imhoff J.F."/>
            <person name="Rahn T."/>
            <person name="Kunzel S."/>
            <person name="Keller A."/>
            <person name="Neulinger S.C."/>
        </authorList>
    </citation>
    <scope>NUCLEOTIDE SEQUENCE [LARGE SCALE GENOMIC DNA]</scope>
    <source>
        <strain evidence="1 2">DSM 25653</strain>
    </source>
</reference>
<name>A0A9X0W7Y0_9GAMM</name>
<organism evidence="1 2">
    <name type="scientific">Lamprobacter modestohalophilus</name>
    <dbReference type="NCBI Taxonomy" id="1064514"/>
    <lineage>
        <taxon>Bacteria</taxon>
        <taxon>Pseudomonadati</taxon>
        <taxon>Pseudomonadota</taxon>
        <taxon>Gammaproteobacteria</taxon>
        <taxon>Chromatiales</taxon>
        <taxon>Chromatiaceae</taxon>
        <taxon>Lamprobacter</taxon>
    </lineage>
</organism>
<evidence type="ECO:0000313" key="1">
    <source>
        <dbReference type="EMBL" id="MBK1618610.1"/>
    </source>
</evidence>
<dbReference type="Proteomes" id="UP001138768">
    <property type="component" value="Unassembled WGS sequence"/>
</dbReference>
<comment type="caution">
    <text evidence="1">The sequence shown here is derived from an EMBL/GenBank/DDBJ whole genome shotgun (WGS) entry which is preliminary data.</text>
</comment>
<dbReference type="EMBL" id="NRRY01000012">
    <property type="protein sequence ID" value="MBK1618610.1"/>
    <property type="molecule type" value="Genomic_DNA"/>
</dbReference>